<evidence type="ECO:0000256" key="1">
    <source>
        <dbReference type="SAM" id="MobiDB-lite"/>
    </source>
</evidence>
<feature type="region of interest" description="Disordered" evidence="1">
    <location>
        <begin position="273"/>
        <end position="316"/>
    </location>
</feature>
<dbReference type="AlphaFoldDB" id="A0A0C9TUG4"/>
<dbReference type="HOGENOM" id="CLU_719948_0_0_1"/>
<dbReference type="EMBL" id="KN837205">
    <property type="protein sequence ID" value="KIJ33988.1"/>
    <property type="molecule type" value="Genomic_DNA"/>
</dbReference>
<evidence type="ECO:0000313" key="2">
    <source>
        <dbReference type="EMBL" id="KIJ33988.1"/>
    </source>
</evidence>
<feature type="compositionally biased region" description="Basic and acidic residues" evidence="1">
    <location>
        <begin position="1"/>
        <end position="13"/>
    </location>
</feature>
<reference evidence="2 3" key="1">
    <citation type="submission" date="2014-06" db="EMBL/GenBank/DDBJ databases">
        <title>Evolutionary Origins and Diversification of the Mycorrhizal Mutualists.</title>
        <authorList>
            <consortium name="DOE Joint Genome Institute"/>
            <consortium name="Mycorrhizal Genomics Consortium"/>
            <person name="Kohler A."/>
            <person name="Kuo A."/>
            <person name="Nagy L.G."/>
            <person name="Floudas D."/>
            <person name="Copeland A."/>
            <person name="Barry K.W."/>
            <person name="Cichocki N."/>
            <person name="Veneault-Fourrey C."/>
            <person name="LaButti K."/>
            <person name="Lindquist E.A."/>
            <person name="Lipzen A."/>
            <person name="Lundell T."/>
            <person name="Morin E."/>
            <person name="Murat C."/>
            <person name="Riley R."/>
            <person name="Ohm R."/>
            <person name="Sun H."/>
            <person name="Tunlid A."/>
            <person name="Henrissat B."/>
            <person name="Grigoriev I.V."/>
            <person name="Hibbett D.S."/>
            <person name="Martin F."/>
        </authorList>
    </citation>
    <scope>NUCLEOTIDE SEQUENCE [LARGE SCALE GENOMIC DNA]</scope>
    <source>
        <strain evidence="2 3">SS14</strain>
    </source>
</reference>
<dbReference type="Proteomes" id="UP000054279">
    <property type="component" value="Unassembled WGS sequence"/>
</dbReference>
<feature type="region of interest" description="Disordered" evidence="1">
    <location>
        <begin position="212"/>
        <end position="232"/>
    </location>
</feature>
<keyword evidence="3" id="KW-1185">Reference proteome</keyword>
<sequence>MINKGEADLHHEALATGKNRAPGRRHTTPEDFHDIGIHSDSPPLPTQHHPEHATVLHPIVDVILPRSPRSSLRYRHDGPSSSGGPQVVLRLSNLPPPVSLHLSLSVSLPPLLFFFKPQGQNDSHLRPMPNRPSSSRSLHTILRGFISSPPPHPRSPSPYPIIQLTKSVERPFSALPAVTIEFEEGGPDRSSALLPQNYSLLSPISGIIEHYGGPSPSSSLPASSRAENLSNSSDESQSYEYYFTENGGVFLAPSAGSHSRLQICSSVSQNNALPTYTDNQQRGHSDIRTSHRGAEPNNGLVSSATGGSSGKHARPFTASEAQYYTDYRRKDNVNIRPAPRYERTFTSSSNAKGRVSPLFIAPTTVHGRVMASHPHFIVVKNSQK</sequence>
<proteinExistence type="predicted"/>
<feature type="compositionally biased region" description="Low complexity" evidence="1">
    <location>
        <begin position="214"/>
        <end position="224"/>
    </location>
</feature>
<gene>
    <name evidence="2" type="ORF">M422DRAFT_783021</name>
</gene>
<feature type="region of interest" description="Disordered" evidence="1">
    <location>
        <begin position="1"/>
        <end position="27"/>
    </location>
</feature>
<accession>A0A0C9TUG4</accession>
<evidence type="ECO:0000313" key="3">
    <source>
        <dbReference type="Proteomes" id="UP000054279"/>
    </source>
</evidence>
<name>A0A0C9TUG4_SPHS4</name>
<protein>
    <submittedName>
        <fullName evidence="2">Uncharacterized protein</fullName>
    </submittedName>
</protein>
<feature type="compositionally biased region" description="Basic and acidic residues" evidence="1">
    <location>
        <begin position="281"/>
        <end position="294"/>
    </location>
</feature>
<organism evidence="2 3">
    <name type="scientific">Sphaerobolus stellatus (strain SS14)</name>
    <dbReference type="NCBI Taxonomy" id="990650"/>
    <lineage>
        <taxon>Eukaryota</taxon>
        <taxon>Fungi</taxon>
        <taxon>Dikarya</taxon>
        <taxon>Basidiomycota</taxon>
        <taxon>Agaricomycotina</taxon>
        <taxon>Agaricomycetes</taxon>
        <taxon>Phallomycetidae</taxon>
        <taxon>Geastrales</taxon>
        <taxon>Sphaerobolaceae</taxon>
        <taxon>Sphaerobolus</taxon>
    </lineage>
</organism>